<keyword evidence="9" id="KW-1185">Reference proteome</keyword>
<evidence type="ECO:0000313" key="8">
    <source>
        <dbReference type="EMBL" id="QDZ19061.1"/>
    </source>
</evidence>
<dbReference type="Proteomes" id="UP000316726">
    <property type="component" value="Chromosome 2"/>
</dbReference>
<dbReference type="OrthoDB" id="2162691at2759"/>
<dbReference type="Pfam" id="PF16016">
    <property type="entry name" value="VASt"/>
    <property type="match status" value="1"/>
</dbReference>
<reference evidence="8 9" key="1">
    <citation type="submission" date="2018-07" db="EMBL/GenBank/DDBJ databases">
        <title>The complete nuclear genome of the prasinophyte Chloropicon primus (CCMP1205).</title>
        <authorList>
            <person name="Pombert J.-F."/>
            <person name="Otis C."/>
            <person name="Turmel M."/>
            <person name="Lemieux C."/>
        </authorList>
    </citation>
    <scope>NUCLEOTIDE SEQUENCE [LARGE SCALE GENOMIC DNA]</scope>
    <source>
        <strain evidence="8 9">CCMP1205</strain>
    </source>
</reference>
<keyword evidence="3 6" id="KW-1133">Transmembrane helix</keyword>
<dbReference type="InterPro" id="IPR031968">
    <property type="entry name" value="VASt"/>
</dbReference>
<dbReference type="PANTHER" id="PTHR47666">
    <property type="entry name" value="PROTEIN VASCULAR ASSOCIATED DEATH 1, CHLOROPLASTIC"/>
    <property type="match status" value="1"/>
</dbReference>
<feature type="domain" description="VASt" evidence="7">
    <location>
        <begin position="342"/>
        <end position="536"/>
    </location>
</feature>
<organism evidence="8 9">
    <name type="scientific">Chloropicon primus</name>
    <dbReference type="NCBI Taxonomy" id="1764295"/>
    <lineage>
        <taxon>Eukaryota</taxon>
        <taxon>Viridiplantae</taxon>
        <taxon>Chlorophyta</taxon>
        <taxon>Chloropicophyceae</taxon>
        <taxon>Chloropicales</taxon>
        <taxon>Chloropicaceae</taxon>
        <taxon>Chloropicon</taxon>
    </lineage>
</organism>
<evidence type="ECO:0000256" key="2">
    <source>
        <dbReference type="ARBA" id="ARBA00022692"/>
    </source>
</evidence>
<dbReference type="PROSITE" id="PS51778">
    <property type="entry name" value="VAST"/>
    <property type="match status" value="1"/>
</dbReference>
<evidence type="ECO:0000256" key="3">
    <source>
        <dbReference type="ARBA" id="ARBA00022989"/>
    </source>
</evidence>
<dbReference type="SMART" id="SM00568">
    <property type="entry name" value="GRAM"/>
    <property type="match status" value="1"/>
</dbReference>
<dbReference type="InterPro" id="IPR011993">
    <property type="entry name" value="PH-like_dom_sf"/>
</dbReference>
<evidence type="ECO:0000256" key="6">
    <source>
        <dbReference type="SAM" id="Phobius"/>
    </source>
</evidence>
<evidence type="ECO:0000313" key="9">
    <source>
        <dbReference type="Proteomes" id="UP000316726"/>
    </source>
</evidence>
<evidence type="ECO:0000259" key="7">
    <source>
        <dbReference type="PROSITE" id="PS51778"/>
    </source>
</evidence>
<feature type="transmembrane region" description="Helical" evidence="6">
    <location>
        <begin position="610"/>
        <end position="629"/>
    </location>
</feature>
<dbReference type="Pfam" id="PF02893">
    <property type="entry name" value="GRAM"/>
    <property type="match status" value="1"/>
</dbReference>
<feature type="compositionally biased region" description="Polar residues" evidence="5">
    <location>
        <begin position="286"/>
        <end position="295"/>
    </location>
</feature>
<proteinExistence type="predicted"/>
<feature type="region of interest" description="Disordered" evidence="5">
    <location>
        <begin position="173"/>
        <end position="317"/>
    </location>
</feature>
<gene>
    <name evidence="8" type="ORF">A3770_02p15790</name>
</gene>
<dbReference type="EMBL" id="CP031035">
    <property type="protein sequence ID" value="QDZ19061.1"/>
    <property type="molecule type" value="Genomic_DNA"/>
</dbReference>
<feature type="compositionally biased region" description="Basic and acidic residues" evidence="5">
    <location>
        <begin position="240"/>
        <end position="250"/>
    </location>
</feature>
<comment type="subcellular location">
    <subcellularLocation>
        <location evidence="1">Membrane</location>
        <topology evidence="1">Single-pass membrane protein</topology>
    </subcellularLocation>
</comment>
<protein>
    <recommendedName>
        <fullName evidence="7">VASt domain-containing protein</fullName>
    </recommendedName>
</protein>
<dbReference type="STRING" id="1764295.A0A5B8MFG9"/>
<feature type="transmembrane region" description="Helical" evidence="6">
    <location>
        <begin position="635"/>
        <end position="655"/>
    </location>
</feature>
<dbReference type="InterPro" id="IPR004182">
    <property type="entry name" value="GRAM"/>
</dbReference>
<dbReference type="GO" id="GO:0016020">
    <property type="term" value="C:membrane"/>
    <property type="evidence" value="ECO:0007669"/>
    <property type="project" value="UniProtKB-SubCell"/>
</dbReference>
<dbReference type="Gene3D" id="2.30.29.30">
    <property type="entry name" value="Pleckstrin-homology domain (PH domain)/Phosphotyrosine-binding domain (PTB)"/>
    <property type="match status" value="1"/>
</dbReference>
<evidence type="ECO:0000256" key="4">
    <source>
        <dbReference type="ARBA" id="ARBA00023136"/>
    </source>
</evidence>
<evidence type="ECO:0000256" key="5">
    <source>
        <dbReference type="SAM" id="MobiDB-lite"/>
    </source>
</evidence>
<evidence type="ECO:0000256" key="1">
    <source>
        <dbReference type="ARBA" id="ARBA00004167"/>
    </source>
</evidence>
<name>A0A5B8MFG9_9CHLO</name>
<keyword evidence="2 6" id="KW-0812">Transmembrane</keyword>
<keyword evidence="4 6" id="KW-0472">Membrane</keyword>
<dbReference type="CDD" id="cd13220">
    <property type="entry name" value="PH-GRAM_GRAMDC"/>
    <property type="match status" value="1"/>
</dbReference>
<accession>A0A5B8MFG9</accession>
<dbReference type="AlphaFoldDB" id="A0A5B8MFG9"/>
<sequence>MTEETNFLGRRSLRSSELGDALLVGRGGKHAEEKSESQLTRAKSKNKEYCHLFGLPDNEELVEEYNCALQRKILLQGKMYVFSCYVCFYSNVFGYITKRSLALKDVTSISKAKNVGFPNSIKIVHKGKQMFFTSFLSREDAFKLIISLWYEASPYARLSGILPANEMSSIKFSYNAGPPRDKEEDALSPSESGTPVKAHRKTLSNEDAHSLASPSPSVGSPATLEASLSGGAGRARTKRRTSELERRHSISELNIKSSEILEIPRGTDAEDKKHRRRKSSRGSSSEGINLSNVENFSPDEEDPLPLSGDNEAMDGGEDQAKSRTNIFLGTIQLERPPPVSGDMELLCEADFPICAYHFFATFLSDKSSFLKEFQVQNGDKNVNFSQWKQMDARFPGYMRNMTFSTPLGFAIGPESTHCDQTQKYCFYQYETLDKQEELALVYQTSQVNTDVPYGDYFRVCTRWDILDTSKHDKSVANDEDIEQYTDHTCKFRVHVSVPFSKSTIMKKTIVQKTKAQCTIFYEKMIVAINKHIYSLLEGSMMGSQKGVVDDEDLHSKIPAEWRQQIQLMLNLQDGENSTYNSPREAVLDPYAYPSAMTEDAGKMGKAKGRLVGLQALGAGISSLFVRGLVWAFRQMYTNFTVILLVCSLALNAVVLHSVKFGGSAMPAADHLVAEMMTGDHHDEFWRTKRAHLAREMEILEHYMELLKKQHELAK</sequence>
<dbReference type="PANTHER" id="PTHR47666:SF1">
    <property type="entry name" value="PROTEIN VASCULAR ASSOCIATED DEATH 1, CHLOROPLASTIC"/>
    <property type="match status" value="1"/>
</dbReference>